<reference evidence="1" key="2">
    <citation type="submission" date="2023-05" db="EMBL/GenBank/DDBJ databases">
        <authorList>
            <person name="Fouks B."/>
        </authorList>
    </citation>
    <scope>NUCLEOTIDE SEQUENCE</scope>
    <source>
        <strain evidence="1">Stay&amp;Tobe</strain>
        <tissue evidence="1">Testes</tissue>
    </source>
</reference>
<sequence length="55" mass="6328">TRTIVQMYLRRERMAKSQTSHSNSLNGLRQFLIQTIIKTTMVSVVNTFSNNNAQV</sequence>
<feature type="non-terminal residue" evidence="1">
    <location>
        <position position="1"/>
    </location>
</feature>
<dbReference type="EMBL" id="JASPKZ010008864">
    <property type="protein sequence ID" value="KAJ9578705.1"/>
    <property type="molecule type" value="Genomic_DNA"/>
</dbReference>
<protein>
    <submittedName>
        <fullName evidence="1">Uncharacterized protein</fullName>
    </submittedName>
</protein>
<comment type="caution">
    <text evidence="1">The sequence shown here is derived from an EMBL/GenBank/DDBJ whole genome shotgun (WGS) entry which is preliminary data.</text>
</comment>
<feature type="non-terminal residue" evidence="1">
    <location>
        <position position="55"/>
    </location>
</feature>
<accession>A0AAD7ZDI6</accession>
<keyword evidence="2" id="KW-1185">Reference proteome</keyword>
<proteinExistence type="predicted"/>
<reference evidence="1" key="1">
    <citation type="journal article" date="2023" name="IScience">
        <title>Live-bearing cockroach genome reveals convergent evolutionary mechanisms linked to viviparity in insects and beyond.</title>
        <authorList>
            <person name="Fouks B."/>
            <person name="Harrison M.C."/>
            <person name="Mikhailova A.A."/>
            <person name="Marchal E."/>
            <person name="English S."/>
            <person name="Carruthers M."/>
            <person name="Jennings E.C."/>
            <person name="Chiamaka E.L."/>
            <person name="Frigard R.A."/>
            <person name="Pippel M."/>
            <person name="Attardo G.M."/>
            <person name="Benoit J.B."/>
            <person name="Bornberg-Bauer E."/>
            <person name="Tobe S.S."/>
        </authorList>
    </citation>
    <scope>NUCLEOTIDE SEQUENCE</scope>
    <source>
        <strain evidence="1">Stay&amp;Tobe</strain>
    </source>
</reference>
<dbReference type="Proteomes" id="UP001233999">
    <property type="component" value="Unassembled WGS sequence"/>
</dbReference>
<organism evidence="1 2">
    <name type="scientific">Diploptera punctata</name>
    <name type="common">Pacific beetle cockroach</name>
    <dbReference type="NCBI Taxonomy" id="6984"/>
    <lineage>
        <taxon>Eukaryota</taxon>
        <taxon>Metazoa</taxon>
        <taxon>Ecdysozoa</taxon>
        <taxon>Arthropoda</taxon>
        <taxon>Hexapoda</taxon>
        <taxon>Insecta</taxon>
        <taxon>Pterygota</taxon>
        <taxon>Neoptera</taxon>
        <taxon>Polyneoptera</taxon>
        <taxon>Dictyoptera</taxon>
        <taxon>Blattodea</taxon>
        <taxon>Blaberoidea</taxon>
        <taxon>Blaberidae</taxon>
        <taxon>Diplopterinae</taxon>
        <taxon>Diploptera</taxon>
    </lineage>
</organism>
<name>A0AAD7ZDI6_DIPPU</name>
<gene>
    <name evidence="1" type="ORF">L9F63_005067</name>
</gene>
<dbReference type="AlphaFoldDB" id="A0AAD7ZDI6"/>
<evidence type="ECO:0000313" key="1">
    <source>
        <dbReference type="EMBL" id="KAJ9578705.1"/>
    </source>
</evidence>
<evidence type="ECO:0000313" key="2">
    <source>
        <dbReference type="Proteomes" id="UP001233999"/>
    </source>
</evidence>